<organism evidence="2 3">
    <name type="scientific">Meloidogyne enterolobii</name>
    <name type="common">Root-knot nematode worm</name>
    <name type="synonym">Meloidogyne mayaguensis</name>
    <dbReference type="NCBI Taxonomy" id="390850"/>
    <lineage>
        <taxon>Eukaryota</taxon>
        <taxon>Metazoa</taxon>
        <taxon>Ecdysozoa</taxon>
        <taxon>Nematoda</taxon>
        <taxon>Chromadorea</taxon>
        <taxon>Rhabditida</taxon>
        <taxon>Tylenchina</taxon>
        <taxon>Tylenchomorpha</taxon>
        <taxon>Tylenchoidea</taxon>
        <taxon>Meloidogynidae</taxon>
        <taxon>Meloidogyninae</taxon>
        <taxon>Meloidogyne</taxon>
    </lineage>
</organism>
<feature type="region of interest" description="Disordered" evidence="1">
    <location>
        <begin position="200"/>
        <end position="262"/>
    </location>
</feature>
<evidence type="ECO:0000313" key="2">
    <source>
        <dbReference type="EMBL" id="CAD2205673.1"/>
    </source>
</evidence>
<name>A0A6V7Y222_MELEN</name>
<protein>
    <submittedName>
        <fullName evidence="2">Uncharacterized protein</fullName>
    </submittedName>
</protein>
<reference evidence="2 3" key="1">
    <citation type="submission" date="2020-08" db="EMBL/GenBank/DDBJ databases">
        <authorList>
            <person name="Koutsovoulos G."/>
            <person name="Danchin GJ E."/>
        </authorList>
    </citation>
    <scope>NUCLEOTIDE SEQUENCE [LARGE SCALE GENOMIC DNA]</scope>
</reference>
<dbReference type="EMBL" id="CAJEWN010002886">
    <property type="protein sequence ID" value="CAD2205673.1"/>
    <property type="molecule type" value="Genomic_DNA"/>
</dbReference>
<feature type="region of interest" description="Disordered" evidence="1">
    <location>
        <begin position="113"/>
        <end position="138"/>
    </location>
</feature>
<proteinExistence type="predicted"/>
<dbReference type="AlphaFoldDB" id="A0A6V7Y222"/>
<sequence>MECDLAIFENDYLNKYLLSKSIGNDDKRVTCKLDKGVSVKINNPYNYINKLSEIERNAEERINLAMKKGKNVGMAAGSTNYRGIKIGENKAVQHRGKAPSGHFNRIQNVQNKGKGKMIESDDETPNINEKNENPAADTENFWNTFGTKHSNEYLEHVVQPFLPTPQYTQQTQMYPENYQSNPQYYQPNPQYHQLAPYYPQYHQPHSHHGNDKHDGGDAGIPFLNIPQYNQPIPHYHQHGNDSHSVNPHPNPQHGSDGRKGDN</sequence>
<accession>A0A6V7Y222</accession>
<evidence type="ECO:0000256" key="1">
    <source>
        <dbReference type="SAM" id="MobiDB-lite"/>
    </source>
</evidence>
<evidence type="ECO:0000313" key="3">
    <source>
        <dbReference type="Proteomes" id="UP000580250"/>
    </source>
</evidence>
<comment type="caution">
    <text evidence="2">The sequence shown here is derived from an EMBL/GenBank/DDBJ whole genome shotgun (WGS) entry which is preliminary data.</text>
</comment>
<dbReference type="Proteomes" id="UP000580250">
    <property type="component" value="Unassembled WGS sequence"/>
</dbReference>
<gene>
    <name evidence="2" type="ORF">MENT_LOCUS59502</name>
</gene>